<protein>
    <recommendedName>
        <fullName evidence="3">Outer membrane protein beta-barrel domain-containing protein</fullName>
    </recommendedName>
</protein>
<sequence length="152" mass="17299">MKIVVIALLFPMILISQSNQYLFLQTEIDARNMIFGGTVNERGYNGVFKAGFSAQWFRADVFYETFAVLDYQTGGLNLTYILRYDNPFKMGLGVQMGLINKPRKLTPSVGLNGIVEYHIPPFFISARLERKVRTDWDIIVNSGFVGVGYRLN</sequence>
<name>A0A5B7X566_9FLAO</name>
<keyword evidence="2" id="KW-1185">Reference proteome</keyword>
<dbReference type="Proteomes" id="UP000309016">
    <property type="component" value="Chromosome"/>
</dbReference>
<evidence type="ECO:0000313" key="1">
    <source>
        <dbReference type="EMBL" id="QCY69878.1"/>
    </source>
</evidence>
<gene>
    <name evidence="1" type="ORF">FHG64_10970</name>
</gene>
<dbReference type="EMBL" id="CP040812">
    <property type="protein sequence ID" value="QCY69878.1"/>
    <property type="molecule type" value="Genomic_DNA"/>
</dbReference>
<evidence type="ECO:0000313" key="2">
    <source>
        <dbReference type="Proteomes" id="UP000309016"/>
    </source>
</evidence>
<dbReference type="OrthoDB" id="1442248at2"/>
<dbReference type="RefSeq" id="WP_139066442.1">
    <property type="nucleotide sequence ID" value="NZ_CP040812.1"/>
</dbReference>
<accession>A0A5B7X566</accession>
<proteinExistence type="predicted"/>
<dbReference type="KEGG" id="afla:FHG64_10970"/>
<dbReference type="AlphaFoldDB" id="A0A5B7X566"/>
<organism evidence="1 2">
    <name type="scientific">Antarcticibacterium flavum</name>
    <dbReference type="NCBI Taxonomy" id="2058175"/>
    <lineage>
        <taxon>Bacteria</taxon>
        <taxon>Pseudomonadati</taxon>
        <taxon>Bacteroidota</taxon>
        <taxon>Flavobacteriia</taxon>
        <taxon>Flavobacteriales</taxon>
        <taxon>Flavobacteriaceae</taxon>
        <taxon>Antarcticibacterium</taxon>
    </lineage>
</organism>
<evidence type="ECO:0008006" key="3">
    <source>
        <dbReference type="Google" id="ProtNLM"/>
    </source>
</evidence>
<reference evidence="1 2" key="1">
    <citation type="submission" date="2019-06" db="EMBL/GenBank/DDBJ databases">
        <title>Complete genome sequence of Antarcticibacterium flavum KCTC 52984T from an Antarctic marine sediment.</title>
        <authorList>
            <person name="Lee Y.M."/>
            <person name="Shin S.C."/>
        </authorList>
    </citation>
    <scope>NUCLEOTIDE SEQUENCE [LARGE SCALE GENOMIC DNA]</scope>
    <source>
        <strain evidence="1 2">KCTC 52984</strain>
    </source>
</reference>